<evidence type="ECO:0000313" key="2">
    <source>
        <dbReference type="Proteomes" id="UP000257706"/>
    </source>
</evidence>
<proteinExistence type="predicted"/>
<evidence type="ECO:0000313" key="1">
    <source>
        <dbReference type="EMBL" id="HAE51577.1"/>
    </source>
</evidence>
<organism evidence="1 2">
    <name type="scientific">Tistrella mobilis</name>
    <dbReference type="NCBI Taxonomy" id="171437"/>
    <lineage>
        <taxon>Bacteria</taxon>
        <taxon>Pseudomonadati</taxon>
        <taxon>Pseudomonadota</taxon>
        <taxon>Alphaproteobacteria</taxon>
        <taxon>Geminicoccales</taxon>
        <taxon>Geminicoccaceae</taxon>
        <taxon>Tistrella</taxon>
    </lineage>
</organism>
<reference evidence="1 2" key="1">
    <citation type="journal article" date="2018" name="Nat. Biotechnol.">
        <title>A standardized bacterial taxonomy based on genome phylogeny substantially revises the tree of life.</title>
        <authorList>
            <person name="Parks D.H."/>
            <person name="Chuvochina M."/>
            <person name="Waite D.W."/>
            <person name="Rinke C."/>
            <person name="Skarshewski A."/>
            <person name="Chaumeil P.A."/>
            <person name="Hugenholtz P."/>
        </authorList>
    </citation>
    <scope>NUCLEOTIDE SEQUENCE [LARGE SCALE GENOMIC DNA]</scope>
    <source>
        <strain evidence="1">UBA8739</strain>
    </source>
</reference>
<accession>A0A3B9IW64</accession>
<dbReference type="AlphaFoldDB" id="A0A3B9IW64"/>
<comment type="caution">
    <text evidence="1">The sequence shown here is derived from an EMBL/GenBank/DDBJ whole genome shotgun (WGS) entry which is preliminary data.</text>
</comment>
<dbReference type="Proteomes" id="UP000257706">
    <property type="component" value="Unassembled WGS sequence"/>
</dbReference>
<name>A0A3B9IW64_9PROT</name>
<gene>
    <name evidence="1" type="ORF">DCK97_29615</name>
</gene>
<sequence>MEDHMEDIASLAQKLRNRVMRDPKTGQVMEKPQPPRMRKVVKGFWTYGEVPGDVEDLRQEKKTR</sequence>
<protein>
    <submittedName>
        <fullName evidence="1">Uncharacterized protein</fullName>
    </submittedName>
</protein>
<dbReference type="EMBL" id="DMAI01000496">
    <property type="protein sequence ID" value="HAE51577.1"/>
    <property type="molecule type" value="Genomic_DNA"/>
</dbReference>